<feature type="domain" description="Histidine kinase" evidence="18">
    <location>
        <begin position="545"/>
        <end position="633"/>
    </location>
</feature>
<dbReference type="PROSITE" id="PS50113">
    <property type="entry name" value="PAC"/>
    <property type="match status" value="2"/>
</dbReference>
<dbReference type="SMART" id="SM00387">
    <property type="entry name" value="HATPase_c"/>
    <property type="match status" value="1"/>
</dbReference>
<keyword evidence="10" id="KW-0418">Kinase</keyword>
<feature type="domain" description="PAS" evidence="20">
    <location>
        <begin position="275"/>
        <end position="345"/>
    </location>
</feature>
<dbReference type="InterPro" id="IPR001789">
    <property type="entry name" value="Sig_transdc_resp-reg_receiver"/>
</dbReference>
<evidence type="ECO:0000259" key="18">
    <source>
        <dbReference type="PROSITE" id="PS50109"/>
    </source>
</evidence>
<dbReference type="Gene3D" id="1.20.5.1930">
    <property type="match status" value="1"/>
</dbReference>
<dbReference type="CDD" id="cd16917">
    <property type="entry name" value="HATPase_UhpB-NarQ-NarX-like"/>
    <property type="match status" value="1"/>
</dbReference>
<evidence type="ECO:0000256" key="8">
    <source>
        <dbReference type="ARBA" id="ARBA00022679"/>
    </source>
</evidence>
<evidence type="ECO:0000256" key="2">
    <source>
        <dbReference type="ARBA" id="ARBA00001966"/>
    </source>
</evidence>
<evidence type="ECO:0000256" key="13">
    <source>
        <dbReference type="ARBA" id="ARBA00023014"/>
    </source>
</evidence>
<dbReference type="PANTHER" id="PTHR24421">
    <property type="entry name" value="NITRATE/NITRITE SENSOR PROTEIN NARX-RELATED"/>
    <property type="match status" value="1"/>
</dbReference>
<dbReference type="RefSeq" id="WP_425344362.1">
    <property type="nucleotide sequence ID" value="NZ_JBGUBD010000002.1"/>
</dbReference>
<evidence type="ECO:0000256" key="10">
    <source>
        <dbReference type="ARBA" id="ARBA00022777"/>
    </source>
</evidence>
<dbReference type="SMART" id="SM00086">
    <property type="entry name" value="PAC"/>
    <property type="match status" value="2"/>
</dbReference>
<dbReference type="Gene3D" id="3.30.565.10">
    <property type="entry name" value="Histidine kinase-like ATPase, C-terminal domain"/>
    <property type="match status" value="1"/>
</dbReference>
<gene>
    <name evidence="22" type="ORF">ACERK3_03925</name>
</gene>
<evidence type="ECO:0000256" key="15">
    <source>
        <dbReference type="ARBA" id="ARBA00030800"/>
    </source>
</evidence>
<dbReference type="InterPro" id="IPR036890">
    <property type="entry name" value="HATPase_C_sf"/>
</dbReference>
<evidence type="ECO:0000256" key="7">
    <source>
        <dbReference type="ARBA" id="ARBA00022490"/>
    </source>
</evidence>
<dbReference type="PANTHER" id="PTHR24421:SF58">
    <property type="entry name" value="SIGNAL TRANSDUCTION HISTIDINE-PROTEIN KINASE_PHOSPHATASE UHPB"/>
    <property type="match status" value="1"/>
</dbReference>
<proteinExistence type="predicted"/>
<evidence type="ECO:0000259" key="21">
    <source>
        <dbReference type="PROSITE" id="PS50113"/>
    </source>
</evidence>
<dbReference type="SUPFAM" id="SSF55874">
    <property type="entry name" value="ATPase domain of HSP90 chaperone/DNA topoisomerase II/histidine kinase"/>
    <property type="match status" value="1"/>
</dbReference>
<dbReference type="PRINTS" id="PR00344">
    <property type="entry name" value="BCTRLSENSOR"/>
</dbReference>
<dbReference type="InterPro" id="IPR050482">
    <property type="entry name" value="Sensor_HK_TwoCompSys"/>
</dbReference>
<feature type="modified residue" description="4-aspartylphosphate" evidence="16">
    <location>
        <position position="715"/>
    </location>
</feature>
<dbReference type="InterPro" id="IPR011712">
    <property type="entry name" value="Sig_transdc_His_kin_sub3_dim/P"/>
</dbReference>
<reference evidence="22 23" key="1">
    <citation type="submission" date="2024-08" db="EMBL/GenBank/DDBJ databases">
        <title>Whole-genome sequencing of halo(alkali)philic microorganisms from hypersaline lakes.</title>
        <authorList>
            <person name="Sorokin D.Y."/>
            <person name="Merkel A.Y."/>
            <person name="Messina E."/>
            <person name="Yakimov M."/>
        </authorList>
    </citation>
    <scope>NUCLEOTIDE SEQUENCE [LARGE SCALE GENOMIC DNA]</scope>
    <source>
        <strain evidence="22 23">AB-hyl4</strain>
    </source>
</reference>
<keyword evidence="13" id="KW-0411">Iron-sulfur</keyword>
<dbReference type="SUPFAM" id="SSF52172">
    <property type="entry name" value="CheY-like"/>
    <property type="match status" value="1"/>
</dbReference>
<keyword evidence="8" id="KW-0808">Transferase</keyword>
<dbReference type="InterPro" id="IPR001610">
    <property type="entry name" value="PAC"/>
</dbReference>
<evidence type="ECO:0000256" key="5">
    <source>
        <dbReference type="ARBA" id="ARBA00017322"/>
    </source>
</evidence>
<dbReference type="Pfam" id="PF02518">
    <property type="entry name" value="HATPase_c"/>
    <property type="match status" value="1"/>
</dbReference>
<comment type="subcellular location">
    <subcellularLocation>
        <location evidence="3">Cytoplasm</location>
    </subcellularLocation>
</comment>
<keyword evidence="16" id="KW-0597">Phosphoprotein</keyword>
<dbReference type="Gene3D" id="3.30.450.20">
    <property type="entry name" value="PAS domain"/>
    <property type="match status" value="2"/>
</dbReference>
<comment type="cofactor">
    <cofactor evidence="2">
        <name>[4Fe-4S] cluster</name>
        <dbReference type="ChEBI" id="CHEBI:49883"/>
    </cofactor>
</comment>
<evidence type="ECO:0000259" key="20">
    <source>
        <dbReference type="PROSITE" id="PS50112"/>
    </source>
</evidence>
<evidence type="ECO:0000259" key="19">
    <source>
        <dbReference type="PROSITE" id="PS50110"/>
    </source>
</evidence>
<feature type="domain" description="PAC" evidence="21">
    <location>
        <begin position="349"/>
        <end position="401"/>
    </location>
</feature>
<comment type="caution">
    <text evidence="22">The sequence shown here is derived from an EMBL/GenBank/DDBJ whole genome shotgun (WGS) entry which is preliminary data.</text>
</comment>
<keyword evidence="6" id="KW-0004">4Fe-4S</keyword>
<comment type="catalytic activity">
    <reaction evidence="1">
        <text>ATP + protein L-histidine = ADP + protein N-phospho-L-histidine.</text>
        <dbReference type="EC" id="2.7.13.3"/>
    </reaction>
</comment>
<dbReference type="EC" id="2.7.13.3" evidence="4"/>
<dbReference type="InterPro" id="IPR058245">
    <property type="entry name" value="NreC/VraR/RcsB-like_REC"/>
</dbReference>
<keyword evidence="11" id="KW-0408">Iron</keyword>
<evidence type="ECO:0000256" key="17">
    <source>
        <dbReference type="SAM" id="Coils"/>
    </source>
</evidence>
<evidence type="ECO:0000256" key="11">
    <source>
        <dbReference type="ARBA" id="ARBA00023004"/>
    </source>
</evidence>
<dbReference type="InterPro" id="IPR005467">
    <property type="entry name" value="His_kinase_dom"/>
</dbReference>
<keyword evidence="12" id="KW-0902">Two-component regulatory system</keyword>
<dbReference type="Gene3D" id="3.40.50.2300">
    <property type="match status" value="1"/>
</dbReference>
<dbReference type="SMART" id="SM00091">
    <property type="entry name" value="PAS"/>
    <property type="match status" value="3"/>
</dbReference>
<dbReference type="Pfam" id="PF00072">
    <property type="entry name" value="Response_reg"/>
    <property type="match status" value="1"/>
</dbReference>
<sequence length="782" mass="86073">MKHQASSADWLPLLSEPAVVVTTDGEIVRGNDAFSSLVGAKTNSHARLDAFVVSDDHSLQRQLRKWARTKHPVPGAFCLRTASGDTHVAVEAGRLSPADAREGPVTVLIRCKSNTGAVTRFRTLGEKVDALTQEVLARQKAEQDAVTERERWRITLASVGDAVITTDCDQKITFMNEVAEHLTGWTLADATGQDSATVFNIVNEQSRQPVESPIVRVLREGVIVGLANHTVLIARDGREIPIDDSGAPIRDSHGEIVGTILVFRDISERHAADQTRARLAAIVESSEDAVIGMALDGIITEWNPAATEMFGYTTEEIVGQSVFSTLVPDDRESQEQQILSAIRDSRRIEPFETKRCHKDGHLLDISLSASPIKDTYGRVIGIATITRDITFQKQAERQLQTLNQQLEQRVEHRTSQLRELTQQLTRAEQRERRRIAQALHDNLQQMLVAARMRVETLVNHSTEPKVASVARHVQTLIDQSLDASRSLTLELSPPVLYDGGLNAALPWLARHMKEQYGLKLAVQVATDAEPIDEDVRVALFFAARELLFNIIKHSRTDHAHASLATAEGGQVRLVVQDEGVGFDPQGIRNLKDEATGFGLFSLRERIEFMGGRMTIESAPSQGTRIDIIVPQRQSIADAPPSIRAAERRKQAKGDPIPRANTSIRVLLVDDHQILREGIAGILMEYPDVEVVAEAADGEQAVELAAEYEPDVVIMDITLPKLNGIEATRLITQQLPHVRVLGLSMHNSQDMMEAMTAAGAVDLLVKDGPSDELIQAIRNAVAD</sequence>
<dbReference type="Pfam" id="PF08448">
    <property type="entry name" value="PAS_4"/>
    <property type="match status" value="1"/>
</dbReference>
<evidence type="ECO:0000256" key="9">
    <source>
        <dbReference type="ARBA" id="ARBA00022723"/>
    </source>
</evidence>
<dbReference type="NCBIfam" id="TIGR00229">
    <property type="entry name" value="sensory_box"/>
    <property type="match status" value="2"/>
</dbReference>
<dbReference type="InterPro" id="IPR000700">
    <property type="entry name" value="PAS-assoc_C"/>
</dbReference>
<name>A0ABV4U3G3_9BACT</name>
<evidence type="ECO:0000256" key="12">
    <source>
        <dbReference type="ARBA" id="ARBA00023012"/>
    </source>
</evidence>
<evidence type="ECO:0000256" key="4">
    <source>
        <dbReference type="ARBA" id="ARBA00012438"/>
    </source>
</evidence>
<evidence type="ECO:0000313" key="23">
    <source>
        <dbReference type="Proteomes" id="UP001575105"/>
    </source>
</evidence>
<keyword evidence="17" id="KW-0175">Coiled coil</keyword>
<dbReference type="SMART" id="SM00448">
    <property type="entry name" value="REC"/>
    <property type="match status" value="1"/>
</dbReference>
<dbReference type="InterPro" id="IPR004358">
    <property type="entry name" value="Sig_transdc_His_kin-like_C"/>
</dbReference>
<feature type="domain" description="PAC" evidence="21">
    <location>
        <begin position="226"/>
        <end position="278"/>
    </location>
</feature>
<dbReference type="PROSITE" id="PS50109">
    <property type="entry name" value="HIS_KIN"/>
    <property type="match status" value="1"/>
</dbReference>
<dbReference type="InterPro" id="IPR013767">
    <property type="entry name" value="PAS_fold"/>
</dbReference>
<dbReference type="PROSITE" id="PS50112">
    <property type="entry name" value="PAS"/>
    <property type="match status" value="2"/>
</dbReference>
<feature type="domain" description="Response regulatory" evidence="19">
    <location>
        <begin position="664"/>
        <end position="780"/>
    </location>
</feature>
<dbReference type="EMBL" id="JBGUBD010000002">
    <property type="protein sequence ID" value="MFA9477438.1"/>
    <property type="molecule type" value="Genomic_DNA"/>
</dbReference>
<dbReference type="PROSITE" id="PS50110">
    <property type="entry name" value="RESPONSE_REGULATORY"/>
    <property type="match status" value="1"/>
</dbReference>
<protein>
    <recommendedName>
        <fullName evidence="5">Oxygen sensor histidine kinase NreB</fullName>
        <ecNumber evidence="4">2.7.13.3</ecNumber>
    </recommendedName>
    <alternativeName>
        <fullName evidence="15">Nitrogen regulation protein B</fullName>
    </alternativeName>
</protein>
<feature type="coiled-coil region" evidence="17">
    <location>
        <begin position="389"/>
        <end position="437"/>
    </location>
</feature>
<organism evidence="22 23">
    <name type="scientific">Natronomicrosphaera hydrolytica</name>
    <dbReference type="NCBI Taxonomy" id="3242702"/>
    <lineage>
        <taxon>Bacteria</taxon>
        <taxon>Pseudomonadati</taxon>
        <taxon>Planctomycetota</taxon>
        <taxon>Phycisphaerae</taxon>
        <taxon>Phycisphaerales</taxon>
        <taxon>Phycisphaeraceae</taxon>
        <taxon>Natronomicrosphaera</taxon>
    </lineage>
</organism>
<dbReference type="Pfam" id="PF00989">
    <property type="entry name" value="PAS"/>
    <property type="match status" value="1"/>
</dbReference>
<dbReference type="CDD" id="cd00130">
    <property type="entry name" value="PAS"/>
    <property type="match status" value="2"/>
</dbReference>
<dbReference type="InterPro" id="IPR013656">
    <property type="entry name" value="PAS_4"/>
</dbReference>
<evidence type="ECO:0000256" key="16">
    <source>
        <dbReference type="PROSITE-ProRule" id="PRU00169"/>
    </source>
</evidence>
<dbReference type="Pfam" id="PF07730">
    <property type="entry name" value="HisKA_3"/>
    <property type="match status" value="1"/>
</dbReference>
<evidence type="ECO:0000313" key="22">
    <source>
        <dbReference type="EMBL" id="MFA9477438.1"/>
    </source>
</evidence>
<evidence type="ECO:0000256" key="1">
    <source>
        <dbReference type="ARBA" id="ARBA00000085"/>
    </source>
</evidence>
<evidence type="ECO:0000256" key="3">
    <source>
        <dbReference type="ARBA" id="ARBA00004496"/>
    </source>
</evidence>
<dbReference type="InterPro" id="IPR000014">
    <property type="entry name" value="PAS"/>
</dbReference>
<dbReference type="InterPro" id="IPR003594">
    <property type="entry name" value="HATPase_dom"/>
</dbReference>
<dbReference type="CDD" id="cd17535">
    <property type="entry name" value="REC_NarL-like"/>
    <property type="match status" value="1"/>
</dbReference>
<feature type="domain" description="PAS" evidence="20">
    <location>
        <begin position="148"/>
        <end position="221"/>
    </location>
</feature>
<dbReference type="InterPro" id="IPR035965">
    <property type="entry name" value="PAS-like_dom_sf"/>
</dbReference>
<keyword evidence="7" id="KW-0963">Cytoplasm</keyword>
<dbReference type="SUPFAM" id="SSF55785">
    <property type="entry name" value="PYP-like sensor domain (PAS domain)"/>
    <property type="match status" value="2"/>
</dbReference>
<evidence type="ECO:0000256" key="6">
    <source>
        <dbReference type="ARBA" id="ARBA00022485"/>
    </source>
</evidence>
<comment type="function">
    <text evidence="14">Member of the two-component regulatory system NreB/NreC involved in the control of dissimilatory nitrate/nitrite reduction in response to oxygen. NreB functions as a direct oxygen sensor histidine kinase which is autophosphorylated, in the absence of oxygen, probably at the conserved histidine residue, and transfers its phosphate group probably to a conserved aspartate residue of NreC. NreB/NreC activates the expression of the nitrate (narGHJI) and nitrite (nir) reductase operons, as well as the putative nitrate transporter gene narT.</text>
</comment>
<accession>A0ABV4U3G3</accession>
<keyword evidence="23" id="KW-1185">Reference proteome</keyword>
<keyword evidence="9" id="KW-0479">Metal-binding</keyword>
<dbReference type="InterPro" id="IPR011006">
    <property type="entry name" value="CheY-like_superfamily"/>
</dbReference>
<evidence type="ECO:0000256" key="14">
    <source>
        <dbReference type="ARBA" id="ARBA00024827"/>
    </source>
</evidence>
<dbReference type="Proteomes" id="UP001575105">
    <property type="component" value="Unassembled WGS sequence"/>
</dbReference>